<keyword evidence="7" id="KW-0812">Transmembrane</keyword>
<dbReference type="InterPro" id="IPR036286">
    <property type="entry name" value="LexA/Signal_pep-like_sf"/>
</dbReference>
<evidence type="ECO:0000256" key="3">
    <source>
        <dbReference type="ARBA" id="ARBA00009370"/>
    </source>
</evidence>
<feature type="active site" evidence="6">
    <location>
        <position position="85"/>
    </location>
</feature>
<dbReference type="CDD" id="cd06530">
    <property type="entry name" value="S26_SPase_I"/>
    <property type="match status" value="1"/>
</dbReference>
<sequence>MPKVWRAFKSIGLPIIAGLFIAFLIKTFLFSFVSVNGSSMYPNLQNNERVGLVKVGAIKRNHVIVFEANGVDREKTFTKKTYYVKRVIAVPGDTVKYTATGKLYINGKFQSQSYITQQQRVDGTLQLVGMMGQGFTLKTLSKAEHWSQVVTKVPKNYYFVMGDNRANSNDGRSYGLVPRSKIEGTVKAFPWNPNHQLINK</sequence>
<evidence type="ECO:0000313" key="9">
    <source>
        <dbReference type="EMBL" id="ETY74707.1"/>
    </source>
</evidence>
<feature type="active site" evidence="6">
    <location>
        <position position="39"/>
    </location>
</feature>
<evidence type="ECO:0000256" key="4">
    <source>
        <dbReference type="ARBA" id="ARBA00013208"/>
    </source>
</evidence>
<dbReference type="InterPro" id="IPR000223">
    <property type="entry name" value="Pept_S26A_signal_pept_1"/>
</dbReference>
<proteinExistence type="inferred from homology"/>
<dbReference type="GO" id="GO:0004252">
    <property type="term" value="F:serine-type endopeptidase activity"/>
    <property type="evidence" value="ECO:0007669"/>
    <property type="project" value="InterPro"/>
</dbReference>
<evidence type="ECO:0000313" key="10">
    <source>
        <dbReference type="Proteomes" id="UP000019247"/>
    </source>
</evidence>
<comment type="catalytic activity">
    <reaction evidence="1 7">
        <text>Cleavage of hydrophobic, N-terminal signal or leader sequences from secreted and periplasmic proteins.</text>
        <dbReference type="EC" id="3.4.21.89"/>
    </reaction>
</comment>
<dbReference type="Proteomes" id="UP000019247">
    <property type="component" value="Unassembled WGS sequence"/>
</dbReference>
<evidence type="ECO:0000256" key="1">
    <source>
        <dbReference type="ARBA" id="ARBA00000677"/>
    </source>
</evidence>
<feature type="transmembrane region" description="Helical" evidence="7">
    <location>
        <begin position="12"/>
        <end position="33"/>
    </location>
</feature>
<reference evidence="9 10" key="1">
    <citation type="journal article" date="2014" name="Genome Announc.">
        <title>Genome Sequence of Lactobacillus fabifermentans Strain T30PCM01, Isolated from Fermenting Grape Marc.</title>
        <authorList>
            <person name="Treu L."/>
            <person name="Vendramin V."/>
            <person name="Bovo B."/>
            <person name="Giacomini A."/>
            <person name="Corich V."/>
            <person name="Campanaro S."/>
        </authorList>
    </citation>
    <scope>NUCLEOTIDE SEQUENCE [LARGE SCALE GENOMIC DNA]</scope>
    <source>
        <strain evidence="9 10">T30PCM01</strain>
    </source>
</reference>
<dbReference type="InterPro" id="IPR019758">
    <property type="entry name" value="Pept_S26A_signal_pept_1_CS"/>
</dbReference>
<dbReference type="PANTHER" id="PTHR43390:SF1">
    <property type="entry name" value="CHLOROPLAST PROCESSING PEPTIDASE"/>
    <property type="match status" value="1"/>
</dbReference>
<dbReference type="AlphaFoldDB" id="W6T8L8"/>
<dbReference type="STRING" id="1400520.LFAB_05585"/>
<comment type="subcellular location">
    <subcellularLocation>
        <location evidence="2">Cell membrane</location>
        <topology evidence="2">Single-pass type II membrane protein</topology>
    </subcellularLocation>
    <subcellularLocation>
        <location evidence="7">Membrane</location>
        <topology evidence="7">Single-pass type II membrane protein</topology>
    </subcellularLocation>
</comment>
<dbReference type="PROSITE" id="PS00761">
    <property type="entry name" value="SPASE_I_3"/>
    <property type="match status" value="1"/>
</dbReference>
<dbReference type="GO" id="GO:0006465">
    <property type="term" value="P:signal peptide processing"/>
    <property type="evidence" value="ECO:0007669"/>
    <property type="project" value="InterPro"/>
</dbReference>
<dbReference type="HOGENOM" id="CLU_028723_5_0_9"/>
<dbReference type="EC" id="3.4.21.89" evidence="4 7"/>
<dbReference type="PANTHER" id="PTHR43390">
    <property type="entry name" value="SIGNAL PEPTIDASE I"/>
    <property type="match status" value="1"/>
</dbReference>
<organism evidence="9 10">
    <name type="scientific">Lactiplantibacillus fabifermentans T30PCM01</name>
    <dbReference type="NCBI Taxonomy" id="1400520"/>
    <lineage>
        <taxon>Bacteria</taxon>
        <taxon>Bacillati</taxon>
        <taxon>Bacillota</taxon>
        <taxon>Bacilli</taxon>
        <taxon>Lactobacillales</taxon>
        <taxon>Lactobacillaceae</taxon>
        <taxon>Lactiplantibacillus</taxon>
    </lineage>
</organism>
<keyword evidence="5 7" id="KW-0378">Hydrolase</keyword>
<keyword evidence="7" id="KW-0645">Protease</keyword>
<name>W6T8L8_9LACO</name>
<feature type="domain" description="Peptidase S26" evidence="8">
    <location>
        <begin position="14"/>
        <end position="189"/>
    </location>
</feature>
<comment type="similarity">
    <text evidence="3 7">Belongs to the peptidase S26 family.</text>
</comment>
<accession>W6T8L8</accession>
<evidence type="ECO:0000256" key="2">
    <source>
        <dbReference type="ARBA" id="ARBA00004401"/>
    </source>
</evidence>
<dbReference type="OrthoDB" id="9802919at2"/>
<dbReference type="RefSeq" id="WP_029778771.1">
    <property type="nucleotide sequence ID" value="NZ_KK036479.1"/>
</dbReference>
<dbReference type="EMBL" id="AWWK01000026">
    <property type="protein sequence ID" value="ETY74707.1"/>
    <property type="molecule type" value="Genomic_DNA"/>
</dbReference>
<evidence type="ECO:0000256" key="5">
    <source>
        <dbReference type="ARBA" id="ARBA00022801"/>
    </source>
</evidence>
<dbReference type="InterPro" id="IPR019757">
    <property type="entry name" value="Pept_S26A_signal_pept_1_Lys-AS"/>
</dbReference>
<dbReference type="GO" id="GO:0009003">
    <property type="term" value="F:signal peptidase activity"/>
    <property type="evidence" value="ECO:0007669"/>
    <property type="project" value="UniProtKB-EC"/>
</dbReference>
<keyword evidence="7" id="KW-0472">Membrane</keyword>
<evidence type="ECO:0000259" key="8">
    <source>
        <dbReference type="Pfam" id="PF10502"/>
    </source>
</evidence>
<evidence type="ECO:0000256" key="6">
    <source>
        <dbReference type="PIRSR" id="PIRSR600223-1"/>
    </source>
</evidence>
<gene>
    <name evidence="9" type="ORF">LFAB_05585</name>
</gene>
<keyword evidence="7" id="KW-1133">Transmembrane helix</keyword>
<dbReference type="eggNOG" id="COG0681">
    <property type="taxonomic scope" value="Bacteria"/>
</dbReference>
<protein>
    <recommendedName>
        <fullName evidence="4 7">Signal peptidase I</fullName>
        <ecNumber evidence="4 7">3.4.21.89</ecNumber>
    </recommendedName>
</protein>
<dbReference type="PROSITE" id="PS00760">
    <property type="entry name" value="SPASE_I_2"/>
    <property type="match status" value="1"/>
</dbReference>
<dbReference type="PATRIC" id="fig|1400520.3.peg.1088"/>
<dbReference type="Pfam" id="PF10502">
    <property type="entry name" value="Peptidase_S26"/>
    <property type="match status" value="1"/>
</dbReference>
<dbReference type="InterPro" id="IPR019533">
    <property type="entry name" value="Peptidase_S26"/>
</dbReference>
<evidence type="ECO:0000256" key="7">
    <source>
        <dbReference type="RuleBase" id="RU362042"/>
    </source>
</evidence>
<dbReference type="PRINTS" id="PR00727">
    <property type="entry name" value="LEADERPTASE"/>
</dbReference>
<dbReference type="Gene3D" id="2.10.109.10">
    <property type="entry name" value="Umud Fragment, subunit A"/>
    <property type="match status" value="1"/>
</dbReference>
<dbReference type="GO" id="GO:0005886">
    <property type="term" value="C:plasma membrane"/>
    <property type="evidence" value="ECO:0007669"/>
    <property type="project" value="UniProtKB-SubCell"/>
</dbReference>
<dbReference type="SUPFAM" id="SSF51306">
    <property type="entry name" value="LexA/Signal peptidase"/>
    <property type="match status" value="1"/>
</dbReference>
<comment type="caution">
    <text evidence="9">The sequence shown here is derived from an EMBL/GenBank/DDBJ whole genome shotgun (WGS) entry which is preliminary data.</text>
</comment>
<dbReference type="NCBIfam" id="TIGR02227">
    <property type="entry name" value="sigpep_I_bact"/>
    <property type="match status" value="1"/>
</dbReference>